<proteinExistence type="predicted"/>
<accession>A0A4C1YMB0</accession>
<sequence>MTRGVFSKRAYYVLKGRQRAAVTPRGLRMNMGGGEHLLSGGSQIFQNDQAEVRKAGKEIIDNKRVLLQQEAGPRAEPDVPGSKLRLACGPQEPRAETASLPRAGTGIDVGSRKI</sequence>
<protein>
    <submittedName>
        <fullName evidence="2">Uncharacterized protein</fullName>
    </submittedName>
</protein>
<evidence type="ECO:0000313" key="3">
    <source>
        <dbReference type="Proteomes" id="UP000299102"/>
    </source>
</evidence>
<gene>
    <name evidence="2" type="ORF">EVAR_54718_1</name>
</gene>
<comment type="caution">
    <text evidence="2">The sequence shown here is derived from an EMBL/GenBank/DDBJ whole genome shotgun (WGS) entry which is preliminary data.</text>
</comment>
<reference evidence="2 3" key="1">
    <citation type="journal article" date="2019" name="Commun. Biol.">
        <title>The bagworm genome reveals a unique fibroin gene that provides high tensile strength.</title>
        <authorList>
            <person name="Kono N."/>
            <person name="Nakamura H."/>
            <person name="Ohtoshi R."/>
            <person name="Tomita M."/>
            <person name="Numata K."/>
            <person name="Arakawa K."/>
        </authorList>
    </citation>
    <scope>NUCLEOTIDE SEQUENCE [LARGE SCALE GENOMIC DNA]</scope>
</reference>
<organism evidence="2 3">
    <name type="scientific">Eumeta variegata</name>
    <name type="common">Bagworm moth</name>
    <name type="synonym">Eumeta japonica</name>
    <dbReference type="NCBI Taxonomy" id="151549"/>
    <lineage>
        <taxon>Eukaryota</taxon>
        <taxon>Metazoa</taxon>
        <taxon>Ecdysozoa</taxon>
        <taxon>Arthropoda</taxon>
        <taxon>Hexapoda</taxon>
        <taxon>Insecta</taxon>
        <taxon>Pterygota</taxon>
        <taxon>Neoptera</taxon>
        <taxon>Endopterygota</taxon>
        <taxon>Lepidoptera</taxon>
        <taxon>Glossata</taxon>
        <taxon>Ditrysia</taxon>
        <taxon>Tineoidea</taxon>
        <taxon>Psychidae</taxon>
        <taxon>Oiketicinae</taxon>
        <taxon>Eumeta</taxon>
    </lineage>
</organism>
<dbReference type="Proteomes" id="UP000299102">
    <property type="component" value="Unassembled WGS sequence"/>
</dbReference>
<evidence type="ECO:0000313" key="2">
    <source>
        <dbReference type="EMBL" id="GBP77346.1"/>
    </source>
</evidence>
<keyword evidence="3" id="KW-1185">Reference proteome</keyword>
<feature type="region of interest" description="Disordered" evidence="1">
    <location>
        <begin position="70"/>
        <end position="114"/>
    </location>
</feature>
<dbReference type="EMBL" id="BGZK01001327">
    <property type="protein sequence ID" value="GBP77346.1"/>
    <property type="molecule type" value="Genomic_DNA"/>
</dbReference>
<evidence type="ECO:0000256" key="1">
    <source>
        <dbReference type="SAM" id="MobiDB-lite"/>
    </source>
</evidence>
<name>A0A4C1YMB0_EUMVA</name>
<dbReference type="AlphaFoldDB" id="A0A4C1YMB0"/>